<dbReference type="InterPro" id="IPR000225">
    <property type="entry name" value="Armadillo"/>
</dbReference>
<feature type="domain" description="LRRK2 ARM repeat" evidence="5">
    <location>
        <begin position="375"/>
        <end position="530"/>
    </location>
</feature>
<feature type="domain" description="TIR" evidence="4">
    <location>
        <begin position="12"/>
        <end position="143"/>
    </location>
</feature>
<protein>
    <submittedName>
        <fullName evidence="6">Armadillo repeat-containing protein 6</fullName>
    </submittedName>
</protein>
<dbReference type="SUPFAM" id="SSF48371">
    <property type="entry name" value="ARM repeat"/>
    <property type="match status" value="1"/>
</dbReference>
<comment type="caution">
    <text evidence="6">The sequence shown here is derived from an EMBL/GenBank/DDBJ whole genome shotgun (WGS) entry which is preliminary data.</text>
</comment>
<dbReference type="InterPro" id="IPR011989">
    <property type="entry name" value="ARM-like"/>
</dbReference>
<dbReference type="SUPFAM" id="SSF52200">
    <property type="entry name" value="Toll/Interleukin receptor TIR domain"/>
    <property type="match status" value="1"/>
</dbReference>
<dbReference type="GO" id="GO:0007165">
    <property type="term" value="P:signal transduction"/>
    <property type="evidence" value="ECO:0007669"/>
    <property type="project" value="InterPro"/>
</dbReference>
<evidence type="ECO:0000313" key="6">
    <source>
        <dbReference type="EMBL" id="GHP06739.1"/>
    </source>
</evidence>
<dbReference type="PROSITE" id="PS50176">
    <property type="entry name" value="ARM_REPEAT"/>
    <property type="match status" value="3"/>
</dbReference>
<evidence type="ECO:0000256" key="1">
    <source>
        <dbReference type="ARBA" id="ARBA00022737"/>
    </source>
</evidence>
<dbReference type="SMART" id="SM00185">
    <property type="entry name" value="ARM"/>
    <property type="match status" value="5"/>
</dbReference>
<gene>
    <name evidence="6" type="ORF">PPROV_000548300</name>
</gene>
<evidence type="ECO:0000256" key="3">
    <source>
        <dbReference type="SAM" id="MobiDB-lite"/>
    </source>
</evidence>
<dbReference type="OrthoDB" id="522946at2759"/>
<dbReference type="Pfam" id="PF23744">
    <property type="entry name" value="ARM_LRRK2"/>
    <property type="match status" value="1"/>
</dbReference>
<proteinExistence type="predicted"/>
<name>A0A830HNT0_9CHLO</name>
<dbReference type="AlphaFoldDB" id="A0A830HNT0"/>
<dbReference type="InterPro" id="IPR016024">
    <property type="entry name" value="ARM-type_fold"/>
</dbReference>
<keyword evidence="1" id="KW-0677">Repeat</keyword>
<dbReference type="Gene3D" id="3.40.50.10140">
    <property type="entry name" value="Toll/interleukin-1 receptor homology (TIR) domain"/>
    <property type="match status" value="1"/>
</dbReference>
<feature type="region of interest" description="Disordered" evidence="3">
    <location>
        <begin position="232"/>
        <end position="256"/>
    </location>
</feature>
<dbReference type="InterPro" id="IPR056597">
    <property type="entry name" value="ARM_LRRK2"/>
</dbReference>
<feature type="region of interest" description="Disordered" evidence="3">
    <location>
        <begin position="559"/>
        <end position="582"/>
    </location>
</feature>
<evidence type="ECO:0000256" key="2">
    <source>
        <dbReference type="PROSITE-ProRule" id="PRU00259"/>
    </source>
</evidence>
<organism evidence="6 7">
    <name type="scientific">Pycnococcus provasolii</name>
    <dbReference type="NCBI Taxonomy" id="41880"/>
    <lineage>
        <taxon>Eukaryota</taxon>
        <taxon>Viridiplantae</taxon>
        <taxon>Chlorophyta</taxon>
        <taxon>Pseudoscourfieldiophyceae</taxon>
        <taxon>Pseudoscourfieldiales</taxon>
        <taxon>Pycnococcaceae</taxon>
        <taxon>Pycnococcus</taxon>
    </lineage>
</organism>
<dbReference type="InterPro" id="IPR035897">
    <property type="entry name" value="Toll_tir_struct_dom_sf"/>
</dbReference>
<dbReference type="Proteomes" id="UP000660262">
    <property type="component" value="Unassembled WGS sequence"/>
</dbReference>
<sequence>MPTINAPGRWDVFISHSQRDANATTLAEGIFASLKERGLDVWLDVKMNKRDVAAMEEGAKNATMVIAIVTDGGIIRVDKDDVDTAFFRRDFCLKEMRWAKSAGAAIQPVIRVEDKKRVGEFIASAPDDLKDVGEVDWVDLNRGAVQYWNVGMDILVQRLEEARKRVRQPAEEAAGKNGMHADALALLKEMHLGKYADALFKEGVVTAADLSLVDDEIMDDVGFSKLEKKKFLKQRPSSARPTSRAPESSISTVRRGQAAMDSFKARGNWRKLANVRDAATRLHILSVDATAGRAVTAREKAKEIESYRQQAMARESAKTSTAIMSITEAEGRNNVHAIIETMKLNVADAGVQKHACRAFEDLSPNSENRTRIGKMGGIEAVVEAMKRHENHAGVQEQACAAFINLTSDNDENQSRIGQAGGIEAVLSAMKRHENHADVQEYACGALRNLTSDNDENRTRIGQAGGIEAVVEAMKRHENHAGVQENACGALGNLSSNHPENKSRIGHAGGIEAVVEAMKRHENNADVQVDACVLFYNTSSNAECKRRAIDGGAIPAIEAARRNHPNNDEVQTEASDALDRLGS</sequence>
<feature type="compositionally biased region" description="Polar residues" evidence="3">
    <location>
        <begin position="235"/>
        <end position="254"/>
    </location>
</feature>
<feature type="repeat" description="ARM" evidence="2">
    <location>
        <begin position="464"/>
        <end position="508"/>
    </location>
</feature>
<dbReference type="PANTHER" id="PTHR22895:SF0">
    <property type="entry name" value="ARMADILLO REPEAT-CONTAINING PROTEIN 6"/>
    <property type="match status" value="1"/>
</dbReference>
<dbReference type="EMBL" id="BNJQ01000014">
    <property type="protein sequence ID" value="GHP06739.1"/>
    <property type="molecule type" value="Genomic_DNA"/>
</dbReference>
<dbReference type="Pfam" id="PF13676">
    <property type="entry name" value="TIR_2"/>
    <property type="match status" value="1"/>
</dbReference>
<evidence type="ECO:0000259" key="4">
    <source>
        <dbReference type="Pfam" id="PF13676"/>
    </source>
</evidence>
<dbReference type="Gene3D" id="1.25.10.10">
    <property type="entry name" value="Leucine-rich Repeat Variant"/>
    <property type="match status" value="1"/>
</dbReference>
<dbReference type="PANTHER" id="PTHR22895">
    <property type="entry name" value="ARMADILLO REPEAT-CONTAINING PROTEIN 6"/>
    <property type="match status" value="1"/>
</dbReference>
<evidence type="ECO:0000313" key="7">
    <source>
        <dbReference type="Proteomes" id="UP000660262"/>
    </source>
</evidence>
<dbReference type="InterPro" id="IPR000157">
    <property type="entry name" value="TIR_dom"/>
</dbReference>
<feature type="repeat" description="ARM" evidence="2">
    <location>
        <begin position="376"/>
        <end position="420"/>
    </location>
</feature>
<feature type="repeat" description="ARM" evidence="2">
    <location>
        <begin position="420"/>
        <end position="464"/>
    </location>
</feature>
<keyword evidence="7" id="KW-1185">Reference proteome</keyword>
<reference evidence="6" key="1">
    <citation type="submission" date="2020-10" db="EMBL/GenBank/DDBJ databases">
        <title>Unveiling of a novel bifunctional photoreceptor, Dualchrome1, isolated from a cosmopolitan green alga.</title>
        <authorList>
            <person name="Suzuki S."/>
            <person name="Kawachi M."/>
        </authorList>
    </citation>
    <scope>NUCLEOTIDE SEQUENCE</scope>
    <source>
        <strain evidence="6">NIES 2893</strain>
    </source>
</reference>
<evidence type="ECO:0000259" key="5">
    <source>
        <dbReference type="Pfam" id="PF23744"/>
    </source>
</evidence>
<accession>A0A830HNT0</accession>